<evidence type="ECO:0000256" key="5">
    <source>
        <dbReference type="ARBA" id="ARBA00023080"/>
    </source>
</evidence>
<dbReference type="STRING" id="1385512.N784_01405"/>
<dbReference type="Gene3D" id="3.90.950.10">
    <property type="match status" value="1"/>
</dbReference>
<dbReference type="HAMAP" id="MF_00528">
    <property type="entry name" value="Maf"/>
    <property type="match status" value="1"/>
</dbReference>
<comment type="subcellular location">
    <subcellularLocation>
        <location evidence="2 6">Cytoplasm</location>
    </subcellularLocation>
</comment>
<evidence type="ECO:0000313" key="7">
    <source>
        <dbReference type="EMBL" id="KGX89018.1"/>
    </source>
</evidence>
<evidence type="ECO:0000313" key="8">
    <source>
        <dbReference type="Proteomes" id="UP000030401"/>
    </source>
</evidence>
<comment type="catalytic activity">
    <reaction evidence="6">
        <text>dTTP + H2O = dTMP + diphosphate + H(+)</text>
        <dbReference type="Rhea" id="RHEA:28534"/>
        <dbReference type="ChEBI" id="CHEBI:15377"/>
        <dbReference type="ChEBI" id="CHEBI:15378"/>
        <dbReference type="ChEBI" id="CHEBI:33019"/>
        <dbReference type="ChEBI" id="CHEBI:37568"/>
        <dbReference type="ChEBI" id="CHEBI:63528"/>
        <dbReference type="EC" id="3.6.1.9"/>
    </reaction>
</comment>
<evidence type="ECO:0000256" key="4">
    <source>
        <dbReference type="ARBA" id="ARBA00022801"/>
    </source>
</evidence>
<comment type="catalytic activity">
    <reaction evidence="6">
        <text>UTP + H2O = UMP + diphosphate + H(+)</text>
        <dbReference type="Rhea" id="RHEA:29395"/>
        <dbReference type="ChEBI" id="CHEBI:15377"/>
        <dbReference type="ChEBI" id="CHEBI:15378"/>
        <dbReference type="ChEBI" id="CHEBI:33019"/>
        <dbReference type="ChEBI" id="CHEBI:46398"/>
        <dbReference type="ChEBI" id="CHEBI:57865"/>
        <dbReference type="EC" id="3.6.1.9"/>
    </reaction>
</comment>
<dbReference type="FunFam" id="3.90.950.10:FF:000005">
    <property type="entry name" value="7-methyl-GTP pyrophosphatase"/>
    <property type="match status" value="1"/>
</dbReference>
<evidence type="ECO:0000256" key="6">
    <source>
        <dbReference type="HAMAP-Rule" id="MF_00528"/>
    </source>
</evidence>
<feature type="active site" description="Proton acceptor" evidence="6">
    <location>
        <position position="69"/>
    </location>
</feature>
<keyword evidence="8" id="KW-1185">Reference proteome</keyword>
<dbReference type="eggNOG" id="COG0424">
    <property type="taxonomic scope" value="Bacteria"/>
</dbReference>
<dbReference type="SUPFAM" id="SSF52972">
    <property type="entry name" value="ITPase-like"/>
    <property type="match status" value="1"/>
</dbReference>
<evidence type="ECO:0000256" key="1">
    <source>
        <dbReference type="ARBA" id="ARBA00001968"/>
    </source>
</evidence>
<organism evidence="7 8">
    <name type="scientific">Pontibacillus litoralis JSM 072002</name>
    <dbReference type="NCBI Taxonomy" id="1385512"/>
    <lineage>
        <taxon>Bacteria</taxon>
        <taxon>Bacillati</taxon>
        <taxon>Bacillota</taxon>
        <taxon>Bacilli</taxon>
        <taxon>Bacillales</taxon>
        <taxon>Bacillaceae</taxon>
        <taxon>Pontibacillus</taxon>
    </lineage>
</organism>
<keyword evidence="4 6" id="KW-0378">Hydrolase</keyword>
<protein>
    <recommendedName>
        <fullName evidence="6">dTTP/UTP pyrophosphatase</fullName>
        <shortName evidence="6">dTTPase/UTPase</shortName>
        <ecNumber evidence="6">3.6.1.9</ecNumber>
    </recommendedName>
    <alternativeName>
        <fullName evidence="6">Nucleoside triphosphate pyrophosphatase</fullName>
    </alternativeName>
    <alternativeName>
        <fullName evidence="6">Nucleotide pyrophosphatase</fullName>
        <shortName evidence="6">Nucleotide PPase</shortName>
    </alternativeName>
</protein>
<dbReference type="InterPro" id="IPR003697">
    <property type="entry name" value="Maf-like"/>
</dbReference>
<name>A0A0A5GCW4_9BACI</name>
<dbReference type="Pfam" id="PF02545">
    <property type="entry name" value="Maf"/>
    <property type="match status" value="1"/>
</dbReference>
<dbReference type="GO" id="GO:0036221">
    <property type="term" value="F:UTP diphosphatase activity"/>
    <property type="evidence" value="ECO:0007669"/>
    <property type="project" value="RHEA"/>
</dbReference>
<keyword evidence="5 6" id="KW-0546">Nucleotide metabolism</keyword>
<accession>A0A0A5GCW4</accession>
<keyword evidence="3 6" id="KW-0963">Cytoplasm</keyword>
<dbReference type="AlphaFoldDB" id="A0A0A5GCW4"/>
<feature type="site" description="Important for substrate specificity" evidence="6">
    <location>
        <position position="12"/>
    </location>
</feature>
<proteinExistence type="inferred from homology"/>
<gene>
    <name evidence="7" type="ORF">N784_01405</name>
</gene>
<dbReference type="GO" id="GO:0036218">
    <property type="term" value="F:dTTP diphosphatase activity"/>
    <property type="evidence" value="ECO:0007669"/>
    <property type="project" value="RHEA"/>
</dbReference>
<feature type="site" description="Important for substrate specificity" evidence="6">
    <location>
        <position position="70"/>
    </location>
</feature>
<comment type="caution">
    <text evidence="7">The sequence shown here is derived from an EMBL/GenBank/DDBJ whole genome shotgun (WGS) entry which is preliminary data.</text>
</comment>
<dbReference type="GO" id="GO:0009117">
    <property type="term" value="P:nucleotide metabolic process"/>
    <property type="evidence" value="ECO:0007669"/>
    <property type="project" value="UniProtKB-KW"/>
</dbReference>
<reference evidence="7 8" key="1">
    <citation type="submission" date="2013-08" db="EMBL/GenBank/DDBJ databases">
        <authorList>
            <person name="Huang J."/>
            <person name="Wang G."/>
        </authorList>
    </citation>
    <scope>NUCLEOTIDE SEQUENCE [LARGE SCALE GENOMIC DNA]</scope>
    <source>
        <strain evidence="7 8">JSM 072002</strain>
    </source>
</reference>
<sequence length="201" mass="22520">MPQLVLASSSPRRRELLDLVNVPYEARKQLVDESKMTCRSPRAYVHALAELKGRSVPFSVDNEVILSADTVVSFEGNVLGKPKNREQAFQMLSMLSGNIHDVYTGVMIRSSEQETIFVEKTSVEFWPLSKEDINDYLDTGDSYDKAGAYGIQSHGSILVKQIKGDYYNVVGLPLSRVIRSLRSYGIYPDLSQQEHKVTGNS</sequence>
<dbReference type="GO" id="GO:0005737">
    <property type="term" value="C:cytoplasm"/>
    <property type="evidence" value="ECO:0007669"/>
    <property type="project" value="UniProtKB-SubCell"/>
</dbReference>
<comment type="function">
    <text evidence="6">Nucleoside triphosphate pyrophosphatase that hydrolyzes dTTP and UTP. May have a dual role in cell division arrest and in preventing the incorporation of modified nucleotides into cellular nucleic acids.</text>
</comment>
<dbReference type="InterPro" id="IPR029001">
    <property type="entry name" value="ITPase-like_fam"/>
</dbReference>
<feature type="site" description="Important for substrate specificity" evidence="6">
    <location>
        <position position="152"/>
    </location>
</feature>
<dbReference type="EMBL" id="AVPG01000001">
    <property type="protein sequence ID" value="KGX89018.1"/>
    <property type="molecule type" value="Genomic_DNA"/>
</dbReference>
<dbReference type="NCBIfam" id="TIGR00172">
    <property type="entry name" value="maf"/>
    <property type="match status" value="1"/>
</dbReference>
<comment type="caution">
    <text evidence="6">Lacks conserved residue(s) required for the propagation of feature annotation.</text>
</comment>
<dbReference type="EC" id="3.6.1.9" evidence="6"/>
<dbReference type="PIRSF" id="PIRSF006305">
    <property type="entry name" value="Maf"/>
    <property type="match status" value="1"/>
</dbReference>
<dbReference type="PANTHER" id="PTHR43213">
    <property type="entry name" value="BIFUNCTIONAL DTTP/UTP PYROPHOSPHATASE/METHYLTRANSFERASE PROTEIN-RELATED"/>
    <property type="match status" value="1"/>
</dbReference>
<comment type="similarity">
    <text evidence="6">Belongs to the Maf family. YhdE subfamily.</text>
</comment>
<evidence type="ECO:0000256" key="2">
    <source>
        <dbReference type="ARBA" id="ARBA00004496"/>
    </source>
</evidence>
<comment type="cofactor">
    <cofactor evidence="1 6">
        <name>a divalent metal cation</name>
        <dbReference type="ChEBI" id="CHEBI:60240"/>
    </cofactor>
</comment>
<dbReference type="Proteomes" id="UP000030401">
    <property type="component" value="Unassembled WGS sequence"/>
</dbReference>
<dbReference type="PANTHER" id="PTHR43213:SF5">
    <property type="entry name" value="BIFUNCTIONAL DTTP_UTP PYROPHOSPHATASE_METHYLTRANSFERASE PROTEIN-RELATED"/>
    <property type="match status" value="1"/>
</dbReference>
<dbReference type="RefSeq" id="WP_332307833.1">
    <property type="nucleotide sequence ID" value="NZ_AVPG01000001.1"/>
</dbReference>
<dbReference type="CDD" id="cd00555">
    <property type="entry name" value="Maf"/>
    <property type="match status" value="1"/>
</dbReference>
<evidence type="ECO:0000256" key="3">
    <source>
        <dbReference type="ARBA" id="ARBA00022490"/>
    </source>
</evidence>